<sequence>MAGSVNTTTLRRVLTQSKPPVPCKTRGNKNTMGASWPNIDHADVKLWSDFTLENLNAAYGHILDHEISAEQLAGVPRAEHVIEGIEMHKSTDILHLVGWNDRLLRPTLALAKQHLNLHPGVQLEHITTGVDQMAYERVQIDHQVALDEFPLPNLVVGLGRLSRNFQARQLIDLRHPPPKEGFWPLRQLANICHVAKTRYGAAHHGPRALMPERDVVGIGEWEPRQVDEVNNRWVRRHRYSSFEEPTDPPPPPAYQDLTPGIPAGFAANFAMNPDGFAMSICPASNQGVDVEPVFN</sequence>
<organism evidence="2 3">
    <name type="scientific">Neonectria magnoliae</name>
    <dbReference type="NCBI Taxonomy" id="2732573"/>
    <lineage>
        <taxon>Eukaryota</taxon>
        <taxon>Fungi</taxon>
        <taxon>Dikarya</taxon>
        <taxon>Ascomycota</taxon>
        <taxon>Pezizomycotina</taxon>
        <taxon>Sordariomycetes</taxon>
        <taxon>Hypocreomycetidae</taxon>
        <taxon>Hypocreales</taxon>
        <taxon>Nectriaceae</taxon>
        <taxon>Neonectria</taxon>
    </lineage>
</organism>
<name>A0ABR1I4B0_9HYPO</name>
<proteinExistence type="predicted"/>
<accession>A0ABR1I4B0</accession>
<reference evidence="2 3" key="1">
    <citation type="journal article" date="2025" name="Microbiol. Resour. Announc.">
        <title>Draft genome sequences for Neonectria magnoliae and Neonectria punicea, canker pathogens of Liriodendron tulipifera and Acer saccharum in West Virginia.</title>
        <authorList>
            <person name="Petronek H.M."/>
            <person name="Kasson M.T."/>
            <person name="Metheny A.M."/>
            <person name="Stauder C.M."/>
            <person name="Lovett B."/>
            <person name="Lynch S.C."/>
            <person name="Garnas J.R."/>
            <person name="Kasson L.R."/>
            <person name="Stajich J.E."/>
        </authorList>
    </citation>
    <scope>NUCLEOTIDE SEQUENCE [LARGE SCALE GENOMIC DNA]</scope>
    <source>
        <strain evidence="2 3">NRRL 64651</strain>
    </source>
</reference>
<evidence type="ECO:0000313" key="3">
    <source>
        <dbReference type="Proteomes" id="UP001498421"/>
    </source>
</evidence>
<gene>
    <name evidence="2" type="ORF">QQZ08_005136</name>
</gene>
<evidence type="ECO:0000256" key="1">
    <source>
        <dbReference type="SAM" id="MobiDB-lite"/>
    </source>
</evidence>
<protein>
    <submittedName>
        <fullName evidence="2">Uncharacterized protein</fullName>
    </submittedName>
</protein>
<evidence type="ECO:0000313" key="2">
    <source>
        <dbReference type="EMBL" id="KAK7428379.1"/>
    </source>
</evidence>
<feature type="region of interest" description="Disordered" evidence="1">
    <location>
        <begin position="240"/>
        <end position="259"/>
    </location>
</feature>
<comment type="caution">
    <text evidence="2">The sequence shown here is derived from an EMBL/GenBank/DDBJ whole genome shotgun (WGS) entry which is preliminary data.</text>
</comment>
<dbReference type="EMBL" id="JAZAVK010000042">
    <property type="protein sequence ID" value="KAK7428379.1"/>
    <property type="molecule type" value="Genomic_DNA"/>
</dbReference>
<dbReference type="Proteomes" id="UP001498421">
    <property type="component" value="Unassembled WGS sequence"/>
</dbReference>
<keyword evidence="3" id="KW-1185">Reference proteome</keyword>